<name>A0A6P5Z8Q2_DURZI</name>
<dbReference type="GO" id="GO:0004818">
    <property type="term" value="F:glutamate-tRNA ligase activity"/>
    <property type="evidence" value="ECO:0007669"/>
    <property type="project" value="TreeGrafter"/>
</dbReference>
<evidence type="ECO:0000259" key="6">
    <source>
        <dbReference type="Pfam" id="PF00749"/>
    </source>
</evidence>
<keyword evidence="4 5" id="KW-0030">Aminoacyl-tRNA synthetase</keyword>
<feature type="domain" description="Glutamyl/glutaminyl-tRNA synthetase class Ib catalytic" evidence="6">
    <location>
        <begin position="102"/>
        <end position="200"/>
    </location>
</feature>
<protein>
    <submittedName>
        <fullName evidence="8">Glutamate--tRNA ligase, chloroplastic/mitochondrial-like</fullName>
    </submittedName>
</protein>
<dbReference type="Gene3D" id="3.40.50.620">
    <property type="entry name" value="HUPs"/>
    <property type="match status" value="1"/>
</dbReference>
<dbReference type="RefSeq" id="XP_022748796.1">
    <property type="nucleotide sequence ID" value="XM_022893061.1"/>
</dbReference>
<evidence type="ECO:0000256" key="5">
    <source>
        <dbReference type="RuleBase" id="RU363037"/>
    </source>
</evidence>
<evidence type="ECO:0000313" key="7">
    <source>
        <dbReference type="Proteomes" id="UP000515121"/>
    </source>
</evidence>
<dbReference type="GO" id="GO:0006424">
    <property type="term" value="P:glutamyl-tRNA aminoacylation"/>
    <property type="evidence" value="ECO:0007669"/>
    <property type="project" value="TreeGrafter"/>
</dbReference>
<dbReference type="OrthoDB" id="428822at2759"/>
<proteinExistence type="inferred from homology"/>
<dbReference type="GeneID" id="111298274"/>
<dbReference type="AlphaFoldDB" id="A0A6P5Z8Q2"/>
<dbReference type="InterPro" id="IPR020058">
    <property type="entry name" value="Glu/Gln-tRNA-synth_Ib_cat-dom"/>
</dbReference>
<dbReference type="SUPFAM" id="SSF52374">
    <property type="entry name" value="Nucleotidylyl transferase"/>
    <property type="match status" value="1"/>
</dbReference>
<keyword evidence="5" id="KW-0648">Protein biosynthesis</keyword>
<evidence type="ECO:0000256" key="3">
    <source>
        <dbReference type="ARBA" id="ARBA00022840"/>
    </source>
</evidence>
<dbReference type="PANTHER" id="PTHR43311:SF2">
    <property type="entry name" value="GLUTAMATE--TRNA LIGASE, MITOCHONDRIAL-RELATED"/>
    <property type="match status" value="1"/>
</dbReference>
<dbReference type="InterPro" id="IPR049940">
    <property type="entry name" value="GluQ/Sye"/>
</dbReference>
<dbReference type="GO" id="GO:0005739">
    <property type="term" value="C:mitochondrion"/>
    <property type="evidence" value="ECO:0007669"/>
    <property type="project" value="TreeGrafter"/>
</dbReference>
<evidence type="ECO:0000313" key="8">
    <source>
        <dbReference type="RefSeq" id="XP_022748796.1"/>
    </source>
</evidence>
<dbReference type="KEGG" id="dzi:111298274"/>
<dbReference type="GO" id="GO:0005524">
    <property type="term" value="F:ATP binding"/>
    <property type="evidence" value="ECO:0007669"/>
    <property type="project" value="UniProtKB-KW"/>
</dbReference>
<dbReference type="InterPro" id="IPR014729">
    <property type="entry name" value="Rossmann-like_a/b/a_fold"/>
</dbReference>
<comment type="similarity">
    <text evidence="5">Belongs to the class-I aminoacyl-tRNA synthetase family.</text>
</comment>
<accession>A0A6P5Z8Q2</accession>
<evidence type="ECO:0000256" key="1">
    <source>
        <dbReference type="ARBA" id="ARBA00022598"/>
    </source>
</evidence>
<keyword evidence="2 5" id="KW-0547">Nucleotide-binding</keyword>
<evidence type="ECO:0000256" key="4">
    <source>
        <dbReference type="ARBA" id="ARBA00023146"/>
    </source>
</evidence>
<keyword evidence="7" id="KW-1185">Reference proteome</keyword>
<keyword evidence="1 5" id="KW-0436">Ligase</keyword>
<sequence>MLRIEDKGLERSTWELKQAVLSDLAWLSLDWDEGIYRQSERNFMYKQYAEKLVESSHVYRCFWSNEHSIYKFFLNPLQELEKMKEIAELKKLPPGKWATATDKEVQEELKLQALGDFVTIRRNGQPVYNFCVTIDDAPMAISHVIRAEKHLPNTPKQALICKLLDSQCFSLLMVSLILTPDRSKLSKRHGATSVGQAMVNYLALLSQGDGIENEFFTIEQFGIVDKTVYQGNSEIA</sequence>
<keyword evidence="3 5" id="KW-0067">ATP-binding</keyword>
<feature type="domain" description="Glutamyl/glutaminyl-tRNA synthetase class Ib catalytic" evidence="6">
    <location>
        <begin position="1"/>
        <end position="67"/>
    </location>
</feature>
<organism evidence="7 8">
    <name type="scientific">Durio zibethinus</name>
    <name type="common">Durian</name>
    <dbReference type="NCBI Taxonomy" id="66656"/>
    <lineage>
        <taxon>Eukaryota</taxon>
        <taxon>Viridiplantae</taxon>
        <taxon>Streptophyta</taxon>
        <taxon>Embryophyta</taxon>
        <taxon>Tracheophyta</taxon>
        <taxon>Spermatophyta</taxon>
        <taxon>Magnoliopsida</taxon>
        <taxon>eudicotyledons</taxon>
        <taxon>Gunneridae</taxon>
        <taxon>Pentapetalae</taxon>
        <taxon>rosids</taxon>
        <taxon>malvids</taxon>
        <taxon>Malvales</taxon>
        <taxon>Malvaceae</taxon>
        <taxon>Helicteroideae</taxon>
        <taxon>Durio</taxon>
    </lineage>
</organism>
<gene>
    <name evidence="8" type="primary">LOC111298274</name>
</gene>
<dbReference type="PANTHER" id="PTHR43311">
    <property type="entry name" value="GLUTAMATE--TRNA LIGASE"/>
    <property type="match status" value="1"/>
</dbReference>
<dbReference type="Pfam" id="PF00749">
    <property type="entry name" value="tRNA-synt_1c"/>
    <property type="match status" value="2"/>
</dbReference>
<reference evidence="8" key="1">
    <citation type="submission" date="2025-08" db="UniProtKB">
        <authorList>
            <consortium name="RefSeq"/>
        </authorList>
    </citation>
    <scope>IDENTIFICATION</scope>
    <source>
        <tissue evidence="8">Fruit stalk</tissue>
    </source>
</reference>
<dbReference type="Proteomes" id="UP000515121">
    <property type="component" value="Unplaced"/>
</dbReference>
<evidence type="ECO:0000256" key="2">
    <source>
        <dbReference type="ARBA" id="ARBA00022741"/>
    </source>
</evidence>